<reference evidence="5" key="1">
    <citation type="journal article" date="2003" name="Nucleic Acids Res.">
        <title>The complete nucleotide sequence and RNA editing content of the mitochondrial genome of rapeseed (Brassica napus L.): comparative analysis of the mitochondrial genomes of rapeseed and Arabidopsis thaliana.</title>
        <authorList>
            <person name="Handa H."/>
        </authorList>
    </citation>
    <scope>NUCLEOTIDE SEQUENCE</scope>
    <source>
        <tissue evidence="5">Leaf</tissue>
    </source>
</reference>
<dbReference type="RefSeq" id="YP_717145.1">
    <property type="nucleotide sequence ID" value="NC_008285.1"/>
</dbReference>
<reference evidence="4" key="2">
    <citation type="submission" date="2014-11" db="EMBL/GenBank/DDBJ databases">
        <title>A mitochondrial gene ORF188 contributes to cytoplasmic effects on seed oil content in Brassica napus L.</title>
        <authorList>
            <person name="Hao W."/>
            <person name="Hua W."/>
            <person name="Wang H."/>
        </authorList>
    </citation>
    <scope>NUCLEOTIDE SEQUENCE</scope>
    <source>
        <strain evidence="4">51218</strain>
    </source>
</reference>
<accession>Q6YSP4</accession>
<evidence type="ECO:0000313" key="4">
    <source>
        <dbReference type="EMBL" id="AKD00206.1"/>
    </source>
</evidence>
<dbReference type="EMBL" id="AP006444">
    <property type="protein sequence ID" value="BAC98894.1"/>
    <property type="molecule type" value="Genomic_DNA"/>
</dbReference>
<dbReference type="InterPro" id="IPR058331">
    <property type="entry name" value="DUF8018"/>
</dbReference>
<dbReference type="KEGG" id="bna:4237940"/>
<dbReference type="OrthoDB" id="1045012at2759"/>
<keyword evidence="5" id="KW-0496">Mitochondrion</keyword>
<feature type="region of interest" description="Disordered" evidence="1">
    <location>
        <begin position="135"/>
        <end position="205"/>
    </location>
</feature>
<name>Q6YSP4_BRANA</name>
<feature type="transmembrane region" description="Helical" evidence="2">
    <location>
        <begin position="27"/>
        <end position="50"/>
    </location>
</feature>
<dbReference type="EMBL" id="KP161618">
    <property type="protein sequence ID" value="AKD00206.1"/>
    <property type="molecule type" value="Genomic_DNA"/>
</dbReference>
<dbReference type="Pfam" id="PF26057">
    <property type="entry name" value="DUF8018"/>
    <property type="match status" value="1"/>
</dbReference>
<dbReference type="GeneID" id="4237940"/>
<sequence>MYLLIVFLPLLGSSVAGFFGRFLGSEGSVILTTTCVSFFALVGFLFLFRIYYFRLKGPLREILNLFLVFFIAVVISLIRIKVIHLLGGQALPLLEPIIWAAVGGGALPSTGPNGAESSSTWKEDPFELRVLEESFSDSPPAGESQTEESEPSVNRRSLEAPQTEEGEPSVNRRGPEEAGPALPANPVPSGGDEAGPSVPYPYRRDEMIGGDSVEAIERRLLAQFAYPSYEDIQLAHIQAEDLFEVKVEIVKVMAGLDPTGDWMGRGARALDNPRTATGEHSLEQLYRLLSALNERGKEAPEFKELKNRVFLKKGGPGGDSIA</sequence>
<protein>
    <submittedName>
        <fullName evidence="5">Uncharacterized protein orf322</fullName>
    </submittedName>
</protein>
<geneLocation type="mitochondrion" evidence="5"/>
<keyword evidence="2" id="KW-0812">Transmembrane</keyword>
<evidence type="ECO:0000256" key="2">
    <source>
        <dbReference type="SAM" id="Phobius"/>
    </source>
</evidence>
<gene>
    <name evidence="5" type="primary">orf322</name>
</gene>
<organism evidence="5">
    <name type="scientific">Brassica napus</name>
    <name type="common">Rape</name>
    <dbReference type="NCBI Taxonomy" id="3708"/>
    <lineage>
        <taxon>Eukaryota</taxon>
        <taxon>Viridiplantae</taxon>
        <taxon>Streptophyta</taxon>
        <taxon>Embryophyta</taxon>
        <taxon>Tracheophyta</taxon>
        <taxon>Spermatophyta</taxon>
        <taxon>Magnoliopsida</taxon>
        <taxon>eudicotyledons</taxon>
        <taxon>Gunneridae</taxon>
        <taxon>Pentapetalae</taxon>
        <taxon>rosids</taxon>
        <taxon>malvids</taxon>
        <taxon>Brassicales</taxon>
        <taxon>Brassicaceae</taxon>
        <taxon>Brassiceae</taxon>
        <taxon>Brassica</taxon>
    </lineage>
</organism>
<proteinExistence type="predicted"/>
<dbReference type="InterPro" id="IPR052694">
    <property type="entry name" value="Mt_uS3-like"/>
</dbReference>
<feature type="transmembrane region" description="Helical" evidence="2">
    <location>
        <begin position="62"/>
        <end position="80"/>
    </location>
</feature>
<dbReference type="PANTHER" id="PTHR35289">
    <property type="entry name" value="TRANSMEMBRANE PROTEIN"/>
    <property type="match status" value="1"/>
</dbReference>
<evidence type="ECO:0000259" key="3">
    <source>
        <dbReference type="Pfam" id="PF26057"/>
    </source>
</evidence>
<feature type="domain" description="DUF8018" evidence="3">
    <location>
        <begin position="205"/>
        <end position="306"/>
    </location>
</feature>
<evidence type="ECO:0000256" key="1">
    <source>
        <dbReference type="SAM" id="MobiDB-lite"/>
    </source>
</evidence>
<keyword evidence="2" id="KW-0472">Membrane</keyword>
<dbReference type="PANTHER" id="PTHR35289:SF1">
    <property type="entry name" value="ATP SYNTHASE 9 MITOCHONDRIAL-RELATED"/>
    <property type="match status" value="1"/>
</dbReference>
<keyword evidence="2" id="KW-1133">Transmembrane helix</keyword>
<dbReference type="AlphaFoldDB" id="Q6YSP4"/>
<evidence type="ECO:0000313" key="5">
    <source>
        <dbReference type="EMBL" id="BAC98894.1"/>
    </source>
</evidence>